<keyword evidence="4" id="KW-1185">Reference proteome</keyword>
<proteinExistence type="predicted"/>
<dbReference type="Proteomes" id="UP000199582">
    <property type="component" value="Unassembled WGS sequence"/>
</dbReference>
<dbReference type="EMBL" id="FOAG01000009">
    <property type="protein sequence ID" value="SEL87868.1"/>
    <property type="molecule type" value="Genomic_DNA"/>
</dbReference>
<evidence type="ECO:0000256" key="2">
    <source>
        <dbReference type="ARBA" id="ARBA00023239"/>
    </source>
</evidence>
<reference evidence="3 4" key="1">
    <citation type="submission" date="2016-10" db="EMBL/GenBank/DDBJ databases">
        <authorList>
            <person name="de Groot N.N."/>
        </authorList>
    </citation>
    <scope>NUCLEOTIDE SEQUENCE [LARGE SCALE GENOMIC DNA]</scope>
    <source>
        <strain evidence="3 4">DSM 100674</strain>
    </source>
</reference>
<dbReference type="Gene3D" id="3.40.50.1400">
    <property type="match status" value="2"/>
</dbReference>
<keyword evidence="1" id="KW-0479">Metal-binding</keyword>
<dbReference type="Pfam" id="PF01903">
    <property type="entry name" value="CbiX"/>
    <property type="match status" value="1"/>
</dbReference>
<dbReference type="CDD" id="cd03416">
    <property type="entry name" value="CbiX_SirB_N"/>
    <property type="match status" value="1"/>
</dbReference>
<dbReference type="OrthoDB" id="7346027at2"/>
<dbReference type="InterPro" id="IPR002762">
    <property type="entry name" value="CbiX-like"/>
</dbReference>
<evidence type="ECO:0000256" key="1">
    <source>
        <dbReference type="ARBA" id="ARBA00022723"/>
    </source>
</evidence>
<sequence>MSATRSPDPTASETSAAAIIVSHGQPSDPDPAEVDLAEFAAMVANALPGWHVGSATLAREGALDAALTAAGPAPLIYPLFMTQGWFTGDNLKGRVSTTPGARVLAPLGVSPDLPVLAADHLRAVLARAGWQAGETRLFIAGHGSGRSPNSARDTRAFADALARLLPFRELRVGFVEEPPYLADQAFDLGEKSICLPFFAAKGGHVIDDIPDALNLAGFQGVRLDPIGCVPGVAALVARALRQARTPA</sequence>
<dbReference type="GO" id="GO:0046872">
    <property type="term" value="F:metal ion binding"/>
    <property type="evidence" value="ECO:0007669"/>
    <property type="project" value="UniProtKB-KW"/>
</dbReference>
<dbReference type="GO" id="GO:0016829">
    <property type="term" value="F:lyase activity"/>
    <property type="evidence" value="ECO:0007669"/>
    <property type="project" value="UniProtKB-KW"/>
</dbReference>
<gene>
    <name evidence="3" type="ORF">SAMN05443999_10935</name>
</gene>
<keyword evidence="2" id="KW-0456">Lyase</keyword>
<dbReference type="RefSeq" id="WP_093037993.1">
    <property type="nucleotide sequence ID" value="NZ_FOAG01000009.1"/>
</dbReference>
<evidence type="ECO:0000313" key="4">
    <source>
        <dbReference type="Proteomes" id="UP000199582"/>
    </source>
</evidence>
<protein>
    <submittedName>
        <fullName evidence="3">Sirohydrochlorin ferrochelatase</fullName>
    </submittedName>
</protein>
<dbReference type="STRING" id="1287727.SAMN05443999_10935"/>
<dbReference type="AlphaFoldDB" id="A0A1H7TTI8"/>
<name>A0A1H7TTI8_9RHOB</name>
<organism evidence="3 4">
    <name type="scientific">Roseovarius azorensis</name>
    <dbReference type="NCBI Taxonomy" id="1287727"/>
    <lineage>
        <taxon>Bacteria</taxon>
        <taxon>Pseudomonadati</taxon>
        <taxon>Pseudomonadota</taxon>
        <taxon>Alphaproteobacteria</taxon>
        <taxon>Rhodobacterales</taxon>
        <taxon>Roseobacteraceae</taxon>
        <taxon>Roseovarius</taxon>
    </lineage>
</organism>
<evidence type="ECO:0000313" key="3">
    <source>
        <dbReference type="EMBL" id="SEL87868.1"/>
    </source>
</evidence>
<accession>A0A1H7TTI8</accession>
<dbReference type="SUPFAM" id="SSF53800">
    <property type="entry name" value="Chelatase"/>
    <property type="match status" value="2"/>
</dbReference>